<keyword evidence="3" id="KW-1185">Reference proteome</keyword>
<evidence type="ECO:0000313" key="2">
    <source>
        <dbReference type="EMBL" id="OSQ45601.1"/>
    </source>
</evidence>
<accession>A0A1X4NF69</accession>
<dbReference type="EMBL" id="JFKC01000026">
    <property type="protein sequence ID" value="OSQ45601.1"/>
    <property type="molecule type" value="Genomic_DNA"/>
</dbReference>
<sequence length="272" mass="30518">MDISSRRDPSIDYAPCRYNGSRLWFRGPRKALRSEYVACLGGSEVYGRYLLRPWPDLLEDQLSCPVVNLGIENAGIDAYLNDPGALVTASNAQAAVIQLACSHNTSNRFYSVHPRRNDRFLKASQALISLYPEMDFTEVHFTRHLLSRLQSICAERFELVAEEVRCAWQARVRKLISHMNGQSFLLWFAPEPLRDGTSTALSEEPFLTRNTVAALTPLVSGLLDVVPEMWRAGDEELLVPPLEHARAEHLSGPVAHRQVADRVAQAVIPVLQ</sequence>
<dbReference type="AlphaFoldDB" id="A0A1X4NF69"/>
<protein>
    <recommendedName>
        <fullName evidence="1">DUF6473 domain-containing protein</fullName>
    </recommendedName>
</protein>
<dbReference type="InterPro" id="IPR045524">
    <property type="entry name" value="DUF6473"/>
</dbReference>
<evidence type="ECO:0000313" key="3">
    <source>
        <dbReference type="Proteomes" id="UP000193926"/>
    </source>
</evidence>
<comment type="caution">
    <text evidence="2">The sequence shown here is derived from an EMBL/GenBank/DDBJ whole genome shotgun (WGS) entry which is preliminary data.</text>
</comment>
<dbReference type="Proteomes" id="UP000193926">
    <property type="component" value="Unassembled WGS sequence"/>
</dbReference>
<dbReference type="Pfam" id="PF20078">
    <property type="entry name" value="DUF6473"/>
    <property type="match status" value="1"/>
</dbReference>
<name>A0A1X4NF69_9RHOB</name>
<gene>
    <name evidence="2" type="ORF">MGEO_17940</name>
</gene>
<dbReference type="OrthoDB" id="7838347at2"/>
<feature type="domain" description="DUF6473" evidence="1">
    <location>
        <begin position="1"/>
        <end position="267"/>
    </location>
</feature>
<dbReference type="STRING" id="1123756.MGEO_17940"/>
<dbReference type="RefSeq" id="WP_085640978.1">
    <property type="nucleotide sequence ID" value="NZ_JFKC01000026.1"/>
</dbReference>
<proteinExistence type="predicted"/>
<evidence type="ECO:0000259" key="1">
    <source>
        <dbReference type="Pfam" id="PF20078"/>
    </source>
</evidence>
<reference evidence="2 3" key="1">
    <citation type="submission" date="2014-03" db="EMBL/GenBank/DDBJ databases">
        <title>The draft genome sequence of Marivita geojedonensis KCTC 23882.</title>
        <authorList>
            <person name="Lai Q."/>
            <person name="Shao Z."/>
        </authorList>
    </citation>
    <scope>NUCLEOTIDE SEQUENCE [LARGE SCALE GENOMIC DNA]</scope>
    <source>
        <strain evidence="2 3">DPG-138</strain>
    </source>
</reference>
<organism evidence="2 3">
    <name type="scientific">Marivita geojedonensis</name>
    <dbReference type="NCBI Taxonomy" id="1123756"/>
    <lineage>
        <taxon>Bacteria</taxon>
        <taxon>Pseudomonadati</taxon>
        <taxon>Pseudomonadota</taxon>
        <taxon>Alphaproteobacteria</taxon>
        <taxon>Rhodobacterales</taxon>
        <taxon>Roseobacteraceae</taxon>
        <taxon>Marivita</taxon>
    </lineage>
</organism>